<protein>
    <submittedName>
        <fullName evidence="2">Uncharacterized protein</fullName>
    </submittedName>
</protein>
<name>A0A835QA02_VANPL</name>
<gene>
    <name evidence="2" type="ORF">HPP92_018519</name>
</gene>
<accession>A0A835QA02</accession>
<feature type="compositionally biased region" description="Basic and acidic residues" evidence="1">
    <location>
        <begin position="98"/>
        <end position="108"/>
    </location>
</feature>
<reference evidence="2 3" key="1">
    <citation type="journal article" date="2020" name="Nat. Food">
        <title>A phased Vanilla planifolia genome enables genetic improvement of flavour and production.</title>
        <authorList>
            <person name="Hasing T."/>
            <person name="Tang H."/>
            <person name="Brym M."/>
            <person name="Khazi F."/>
            <person name="Huang T."/>
            <person name="Chambers A.H."/>
        </authorList>
    </citation>
    <scope>NUCLEOTIDE SEQUENCE [LARGE SCALE GENOMIC DNA]</scope>
    <source>
        <tissue evidence="2">Leaf</tissue>
    </source>
</reference>
<feature type="region of interest" description="Disordered" evidence="1">
    <location>
        <begin position="64"/>
        <end position="108"/>
    </location>
</feature>
<feature type="compositionally biased region" description="Basic and acidic residues" evidence="1">
    <location>
        <begin position="73"/>
        <end position="89"/>
    </location>
</feature>
<feature type="region of interest" description="Disordered" evidence="1">
    <location>
        <begin position="20"/>
        <end position="39"/>
    </location>
</feature>
<evidence type="ECO:0000313" key="3">
    <source>
        <dbReference type="Proteomes" id="UP000639772"/>
    </source>
</evidence>
<proteinExistence type="predicted"/>
<dbReference type="AlphaFoldDB" id="A0A835QA02"/>
<dbReference type="EMBL" id="JADCNM010000009">
    <property type="protein sequence ID" value="KAG0469191.1"/>
    <property type="molecule type" value="Genomic_DNA"/>
</dbReference>
<dbReference type="Proteomes" id="UP000639772">
    <property type="component" value="Chromosome 9"/>
</dbReference>
<sequence>METISNYKVDFSISKRKDVLDNKPREARQYSNKSQKKTKLRRQIDVEGIQVAVHYLGRVVFHYDTKNPNNPKTRKETKMSSKAWTKEVANHQPTIAKRWPESFREKTP</sequence>
<evidence type="ECO:0000313" key="2">
    <source>
        <dbReference type="EMBL" id="KAG0469191.1"/>
    </source>
</evidence>
<evidence type="ECO:0000256" key="1">
    <source>
        <dbReference type="SAM" id="MobiDB-lite"/>
    </source>
</evidence>
<organism evidence="2 3">
    <name type="scientific">Vanilla planifolia</name>
    <name type="common">Vanilla</name>
    <dbReference type="NCBI Taxonomy" id="51239"/>
    <lineage>
        <taxon>Eukaryota</taxon>
        <taxon>Viridiplantae</taxon>
        <taxon>Streptophyta</taxon>
        <taxon>Embryophyta</taxon>
        <taxon>Tracheophyta</taxon>
        <taxon>Spermatophyta</taxon>
        <taxon>Magnoliopsida</taxon>
        <taxon>Liliopsida</taxon>
        <taxon>Asparagales</taxon>
        <taxon>Orchidaceae</taxon>
        <taxon>Vanilloideae</taxon>
        <taxon>Vanilleae</taxon>
        <taxon>Vanilla</taxon>
    </lineage>
</organism>
<comment type="caution">
    <text evidence="2">The sequence shown here is derived from an EMBL/GenBank/DDBJ whole genome shotgun (WGS) entry which is preliminary data.</text>
</comment>